<accession>A0A6M4GVV4</accession>
<keyword evidence="1" id="KW-1133">Transmembrane helix</keyword>
<sequence>MVVSLGIAKLLTGLVGFVQHPTRAKTYGVHLAWSASMLLMLVHFWWWEFRLSHLHGWHFATYAFVVYYAVMFFALCALLFPDNVDEYDGYEGYFHSRRRWFFGLLAFTFLLDFVDAAIKGQGRLLELGIEFPIRNVAYIGLCITAAFVRNETFHRVFAGGNLAYQVYWIHRTYETLS</sequence>
<dbReference type="Proteomes" id="UP000501534">
    <property type="component" value="Chromosome"/>
</dbReference>
<dbReference type="EMBL" id="CP053069">
    <property type="protein sequence ID" value="QJR11145.1"/>
    <property type="molecule type" value="Genomic_DNA"/>
</dbReference>
<feature type="transmembrane region" description="Helical" evidence="1">
    <location>
        <begin position="100"/>
        <end position="118"/>
    </location>
</feature>
<evidence type="ECO:0000313" key="3">
    <source>
        <dbReference type="Proteomes" id="UP000501534"/>
    </source>
</evidence>
<evidence type="ECO:0000256" key="1">
    <source>
        <dbReference type="SAM" id="Phobius"/>
    </source>
</evidence>
<name>A0A6M4GVV4_9PROT</name>
<keyword evidence="1" id="KW-0472">Membrane</keyword>
<organism evidence="2 3">
    <name type="scientific">Usitatibacter rugosus</name>
    <dbReference type="NCBI Taxonomy" id="2732067"/>
    <lineage>
        <taxon>Bacteria</taxon>
        <taxon>Pseudomonadati</taxon>
        <taxon>Pseudomonadota</taxon>
        <taxon>Betaproteobacteria</taxon>
        <taxon>Nitrosomonadales</taxon>
        <taxon>Usitatibacteraceae</taxon>
        <taxon>Usitatibacter</taxon>
    </lineage>
</organism>
<evidence type="ECO:0000313" key="2">
    <source>
        <dbReference type="EMBL" id="QJR11145.1"/>
    </source>
</evidence>
<keyword evidence="1" id="KW-0812">Transmembrane</keyword>
<reference evidence="2 3" key="1">
    <citation type="submission" date="2020-04" db="EMBL/GenBank/DDBJ databases">
        <title>Usitatibacter rugosus gen. nov., sp. nov. and Usitatibacter palustris sp. nov., novel members of Usitatibacteraceae fam. nov. within the order Nitrosomonadales isolated from soil.</title>
        <authorList>
            <person name="Huber K.J."/>
            <person name="Neumann-Schaal M."/>
            <person name="Geppert A."/>
            <person name="Luckner M."/>
            <person name="Wanner G."/>
            <person name="Overmann J."/>
        </authorList>
    </citation>
    <scope>NUCLEOTIDE SEQUENCE [LARGE SCALE GENOMIC DNA]</scope>
    <source>
        <strain evidence="2 3">0125_3</strain>
    </source>
</reference>
<feature type="transmembrane region" description="Helical" evidence="1">
    <location>
        <begin position="59"/>
        <end position="80"/>
    </location>
</feature>
<dbReference type="KEGG" id="uru:DSM104443_02216"/>
<proteinExistence type="predicted"/>
<feature type="transmembrane region" description="Helical" evidence="1">
    <location>
        <begin position="27"/>
        <end position="47"/>
    </location>
</feature>
<protein>
    <submittedName>
        <fullName evidence="2">Uncharacterized protein</fullName>
    </submittedName>
</protein>
<keyword evidence="3" id="KW-1185">Reference proteome</keyword>
<gene>
    <name evidence="2" type="ORF">DSM104443_02216</name>
</gene>
<dbReference type="AlphaFoldDB" id="A0A6M4GVV4"/>